<keyword evidence="4" id="KW-1185">Reference proteome</keyword>
<dbReference type="InterPro" id="IPR015890">
    <property type="entry name" value="Chorismate_C"/>
</dbReference>
<evidence type="ECO:0000259" key="2">
    <source>
        <dbReference type="Pfam" id="PF04715"/>
    </source>
</evidence>
<proteinExistence type="predicted"/>
<dbReference type="RefSeq" id="WP_072285721.1">
    <property type="nucleotide sequence ID" value="NZ_CP015455.1"/>
</dbReference>
<gene>
    <name evidence="3" type="ORF">A7E75_01870</name>
</gene>
<dbReference type="Proteomes" id="UP000182264">
    <property type="component" value="Chromosome"/>
</dbReference>
<dbReference type="PRINTS" id="PR00095">
    <property type="entry name" value="ANTSNTHASEI"/>
</dbReference>
<dbReference type="Gene3D" id="3.60.120.10">
    <property type="entry name" value="Anthranilate synthase"/>
    <property type="match status" value="1"/>
</dbReference>
<dbReference type="AlphaFoldDB" id="A0A1L3GD87"/>
<dbReference type="GO" id="GO:0000162">
    <property type="term" value="P:L-tryptophan biosynthetic process"/>
    <property type="evidence" value="ECO:0007669"/>
    <property type="project" value="TreeGrafter"/>
</dbReference>
<protein>
    <submittedName>
        <fullName evidence="3">Aminodeoxychorismate synthase component I</fullName>
    </submittedName>
</protein>
<dbReference type="Pfam" id="PF00425">
    <property type="entry name" value="Chorismate_bind"/>
    <property type="match status" value="1"/>
</dbReference>
<organism evidence="3 4">
    <name type="scientific">Syntrophotalea acetylenica</name>
    <name type="common">Pelobacter acetylenicus</name>
    <dbReference type="NCBI Taxonomy" id="29542"/>
    <lineage>
        <taxon>Bacteria</taxon>
        <taxon>Pseudomonadati</taxon>
        <taxon>Thermodesulfobacteriota</taxon>
        <taxon>Desulfuromonadia</taxon>
        <taxon>Desulfuromonadales</taxon>
        <taxon>Syntrophotaleaceae</taxon>
        <taxon>Syntrophotalea</taxon>
    </lineage>
</organism>
<dbReference type="EMBL" id="CP015518">
    <property type="protein sequence ID" value="APG23906.1"/>
    <property type="molecule type" value="Genomic_DNA"/>
</dbReference>
<dbReference type="OrthoDB" id="9803598at2"/>
<evidence type="ECO:0000259" key="1">
    <source>
        <dbReference type="Pfam" id="PF00425"/>
    </source>
</evidence>
<dbReference type="InterPro" id="IPR006805">
    <property type="entry name" value="Anth_synth_I_N"/>
</dbReference>
<dbReference type="STRING" id="29542.A6070_10485"/>
<feature type="domain" description="Anthranilate synthase component I N-terminal" evidence="2">
    <location>
        <begin position="12"/>
        <end position="149"/>
    </location>
</feature>
<dbReference type="InterPro" id="IPR019999">
    <property type="entry name" value="Anth_synth_I-like"/>
</dbReference>
<accession>A0A1L3GD87</accession>
<dbReference type="InterPro" id="IPR005801">
    <property type="entry name" value="ADC_synthase"/>
</dbReference>
<evidence type="ECO:0000313" key="3">
    <source>
        <dbReference type="EMBL" id="APG23906.1"/>
    </source>
</evidence>
<name>A0A1L3GD87_SYNAC</name>
<dbReference type="KEGG" id="pace:A6070_10485"/>
<reference evidence="3 4" key="1">
    <citation type="journal article" date="2017" name="Genome Announc.">
        <title>Complete Genome Sequences of Two Acetylene-Fermenting Pelobacter acetylenicus Strains.</title>
        <authorList>
            <person name="Sutton J.M."/>
            <person name="Baesman S.M."/>
            <person name="Fierst J.L."/>
            <person name="Poret-Peterson A.T."/>
            <person name="Oremland R.S."/>
            <person name="Dunlap D.S."/>
            <person name="Akob D.M."/>
        </authorList>
    </citation>
    <scope>NUCLEOTIDE SEQUENCE [LARGE SCALE GENOMIC DNA]</scope>
    <source>
        <strain evidence="3 4">DSM 3247</strain>
    </source>
</reference>
<sequence>MICFLYSFPLDHFDPLIIYQRLYPTGPGFLESPQTASGTARFSIVPLRRRESYRLDGSGLERIENGRTTPLPGDPFVTLDAILNQRKLSSDTFQLPFAGGFFGFLGYDLAMHIENLPCIARRDRNIPGLWLDWIDLAAIFDHHQQILTLVSLDPRDNLEQWERAIRQALRQPAADTQPFRVSCPAPGMEQQAFEERVRRAKHYIARGDIYQANLSVRFDSRCDISAIDLYRRLRRINPSPFAALLHTPHLDIISASPERLIRLQNGIAETRPIAGTRPRGESAPDDERLRQELLANPKERAEHIMLLDLERNDLGKVCQPSSVEVDELMVLERYSHVTHIVSNVKGRLRKNVGPFALLRAVFPGGTITGAPKKRCMEIIEELEPTGRGTYTGSAGYVSITGNMDFNILIRSFQKFDRELTYQVGAGIVADSDPTREWQECLHKAAALRLALGLAS</sequence>
<dbReference type="PANTHER" id="PTHR11236">
    <property type="entry name" value="AMINOBENZOATE/ANTHRANILATE SYNTHASE"/>
    <property type="match status" value="1"/>
</dbReference>
<evidence type="ECO:0000313" key="4">
    <source>
        <dbReference type="Proteomes" id="UP000182264"/>
    </source>
</evidence>
<feature type="domain" description="Chorismate-utilising enzyme C-terminal" evidence="1">
    <location>
        <begin position="190"/>
        <end position="443"/>
    </location>
</feature>
<dbReference type="PANTHER" id="PTHR11236:SF9">
    <property type="entry name" value="ANTHRANILATE SYNTHASE COMPONENT 1"/>
    <property type="match status" value="1"/>
</dbReference>
<dbReference type="Pfam" id="PF04715">
    <property type="entry name" value="Anth_synt_I_N"/>
    <property type="match status" value="1"/>
</dbReference>
<dbReference type="SUPFAM" id="SSF56322">
    <property type="entry name" value="ADC synthase"/>
    <property type="match status" value="1"/>
</dbReference>